<keyword evidence="5" id="KW-1185">Reference proteome</keyword>
<evidence type="ECO:0000313" key="5">
    <source>
        <dbReference type="Proteomes" id="UP001233172"/>
    </source>
</evidence>
<feature type="domain" description="Ig-like" evidence="3">
    <location>
        <begin position="251"/>
        <end position="301"/>
    </location>
</feature>
<organism evidence="4 5">
    <name type="scientific">Biomphalaria pfeifferi</name>
    <name type="common">Bloodfluke planorb</name>
    <name type="synonym">Freshwater snail</name>
    <dbReference type="NCBI Taxonomy" id="112525"/>
    <lineage>
        <taxon>Eukaryota</taxon>
        <taxon>Metazoa</taxon>
        <taxon>Spiralia</taxon>
        <taxon>Lophotrochozoa</taxon>
        <taxon>Mollusca</taxon>
        <taxon>Gastropoda</taxon>
        <taxon>Heterobranchia</taxon>
        <taxon>Euthyneura</taxon>
        <taxon>Panpulmonata</taxon>
        <taxon>Hygrophila</taxon>
        <taxon>Lymnaeoidea</taxon>
        <taxon>Planorbidae</taxon>
        <taxon>Biomphalaria</taxon>
    </lineage>
</organism>
<keyword evidence="2" id="KW-0732">Signal</keyword>
<dbReference type="InterPro" id="IPR007110">
    <property type="entry name" value="Ig-like_dom"/>
</dbReference>
<proteinExistence type="predicted"/>
<dbReference type="AlphaFoldDB" id="A0AAD8FIZ3"/>
<evidence type="ECO:0000313" key="4">
    <source>
        <dbReference type="EMBL" id="KAK0066752.1"/>
    </source>
</evidence>
<comment type="caution">
    <text evidence="4">The sequence shown here is derived from an EMBL/GenBank/DDBJ whole genome shotgun (WGS) entry which is preliminary data.</text>
</comment>
<feature type="signal peptide" evidence="2">
    <location>
        <begin position="1"/>
        <end position="23"/>
    </location>
</feature>
<keyword evidence="1" id="KW-0472">Membrane</keyword>
<keyword evidence="1 4" id="KW-0812">Transmembrane</keyword>
<evidence type="ECO:0000256" key="2">
    <source>
        <dbReference type="SAM" id="SignalP"/>
    </source>
</evidence>
<dbReference type="PROSITE" id="PS50835">
    <property type="entry name" value="IG_LIKE"/>
    <property type="match status" value="1"/>
</dbReference>
<evidence type="ECO:0000256" key="1">
    <source>
        <dbReference type="SAM" id="Phobius"/>
    </source>
</evidence>
<name>A0AAD8FIZ3_BIOPF</name>
<reference evidence="4" key="2">
    <citation type="submission" date="2023-04" db="EMBL/GenBank/DDBJ databases">
        <authorList>
            <person name="Bu L."/>
            <person name="Lu L."/>
            <person name="Laidemitt M.R."/>
            <person name="Zhang S.M."/>
            <person name="Mutuku M."/>
            <person name="Mkoji G."/>
            <person name="Steinauer M."/>
            <person name="Loker E.S."/>
        </authorList>
    </citation>
    <scope>NUCLEOTIDE SEQUENCE</scope>
    <source>
        <strain evidence="4">KasaAsao</strain>
        <tissue evidence="4">Whole Snail</tissue>
    </source>
</reference>
<feature type="chain" id="PRO_5042212712" evidence="2">
    <location>
        <begin position="24"/>
        <end position="566"/>
    </location>
</feature>
<evidence type="ECO:0000259" key="3">
    <source>
        <dbReference type="PROSITE" id="PS50835"/>
    </source>
</evidence>
<accession>A0AAD8FIZ3</accession>
<dbReference type="Proteomes" id="UP001233172">
    <property type="component" value="Unassembled WGS sequence"/>
</dbReference>
<dbReference type="EMBL" id="JASAOG010000009">
    <property type="protein sequence ID" value="KAK0066752.1"/>
    <property type="molecule type" value="Genomic_DNA"/>
</dbReference>
<reference evidence="4" key="1">
    <citation type="journal article" date="2023" name="PLoS Negl. Trop. Dis.">
        <title>A genome sequence for Biomphalaria pfeifferi, the major vector snail for the human-infecting parasite Schistosoma mansoni.</title>
        <authorList>
            <person name="Bu L."/>
            <person name="Lu L."/>
            <person name="Laidemitt M.R."/>
            <person name="Zhang S.M."/>
            <person name="Mutuku M."/>
            <person name="Mkoji G."/>
            <person name="Steinauer M."/>
            <person name="Loker E.S."/>
        </authorList>
    </citation>
    <scope>NUCLEOTIDE SEQUENCE</scope>
    <source>
        <strain evidence="4">KasaAsao</strain>
    </source>
</reference>
<sequence length="566" mass="64025">MVALIILYLTTAVFLALVGMCYACPVAEEGTPYSFNGTFNHTLEEPVENVWLRNKTPISKCKPRLVCQDYTNKTVTTIQLSHGNRYQLTLTIKSVTRKEMNVWCLKYLGPAVTKFTGSLFTCNLRVFARGKNISCQEIFDNLVLRVVCKIDKIFPEANGLLLIHYMSVSSQRQMKCQHLVSEYEPTYFISQCEAEVPIREISFNSDLVVMLYPNVTGSLDDVRHGVNKTLTEYKSSRTLVLQDCPNIIEVGKRIDCLCVAGNRTSDHSSISWFSENNITIGNGTSRLSFTTTTNNKVYECRGKSVLGVVSVPIFYEPKSFVKGQNLTCETRDVSSSFILYCYIYNIYPEGICLFTFKSEHITRNGRSINKRSSLNSTTDCSLEIIYDNWDYGNVSVDVIIYPNITGSNSDKLYGSHKSVILFLDGRNKRDNFVNSWKSDLFSHEVTGPVFLGGIVLLLLLVLVTLYVCFQQKIGTTRFCKRPERRQHSDRVTHSVRPVSHVYESVDDTPAFPRITSNGIYVNSQSIAQRNNLLLNSEYLTLVELQSINTTDNALKEEDSEGYISSL</sequence>
<gene>
    <name evidence="4" type="ORF">Bpfe_003487</name>
</gene>
<keyword evidence="1" id="KW-1133">Transmembrane helix</keyword>
<protein>
    <submittedName>
        <fullName evidence="4">Polymorphic transmembrane cluster 2 transmembrane protein 2</fullName>
    </submittedName>
</protein>
<feature type="transmembrane region" description="Helical" evidence="1">
    <location>
        <begin position="449"/>
        <end position="469"/>
    </location>
</feature>